<protein>
    <recommendedName>
        <fullName evidence="3">DUF2163 domain-containing protein</fullName>
    </recommendedName>
</protein>
<dbReference type="KEGG" id="gog:C1280_08270"/>
<dbReference type="EMBL" id="CP025958">
    <property type="protein sequence ID" value="AWM37014.1"/>
    <property type="molecule type" value="Genomic_DNA"/>
</dbReference>
<reference evidence="1 2" key="1">
    <citation type="submission" date="2018-01" db="EMBL/GenBank/DDBJ databases">
        <title>G. obscuriglobus.</title>
        <authorList>
            <person name="Franke J."/>
            <person name="Blomberg W."/>
            <person name="Selmecki A."/>
        </authorList>
    </citation>
    <scope>NUCLEOTIDE SEQUENCE [LARGE SCALE GENOMIC DNA]</scope>
    <source>
        <strain evidence="1 2">DSM 5831</strain>
    </source>
</reference>
<proteinExistence type="predicted"/>
<organism evidence="1 2">
    <name type="scientific">Gemmata obscuriglobus</name>
    <dbReference type="NCBI Taxonomy" id="114"/>
    <lineage>
        <taxon>Bacteria</taxon>
        <taxon>Pseudomonadati</taxon>
        <taxon>Planctomycetota</taxon>
        <taxon>Planctomycetia</taxon>
        <taxon>Gemmatales</taxon>
        <taxon>Gemmataceae</taxon>
        <taxon>Gemmata</taxon>
    </lineage>
</organism>
<sequence>MTGTRDVDSATLTAAEQDVIHPVLMAKLEFDGGAVLAHSRLGELAFDGDTYIGVGQFGGVTAAEESSDLARTTLNLTLSNIPGDMGAVALGDHYQGRTATLYLGYIDPDTQQLAGAPAILYRGRMDTMDIEQGDTFTVTVGIESRFAAWDKPVVRRYNNADQQARYPGDKGLEFAEQSAEKQVVWGGKLQ</sequence>
<gene>
    <name evidence="1" type="ORF">C1280_08270</name>
</gene>
<evidence type="ECO:0008006" key="3">
    <source>
        <dbReference type="Google" id="ProtNLM"/>
    </source>
</evidence>
<dbReference type="Proteomes" id="UP000245802">
    <property type="component" value="Chromosome"/>
</dbReference>
<dbReference type="RefSeq" id="WP_010033315.1">
    <property type="nucleotide sequence ID" value="NZ_CP025958.1"/>
</dbReference>
<dbReference type="OrthoDB" id="119457at2"/>
<evidence type="ECO:0000313" key="1">
    <source>
        <dbReference type="EMBL" id="AWM37014.1"/>
    </source>
</evidence>
<name>A0A2Z3H5U2_9BACT</name>
<dbReference type="AlphaFoldDB" id="A0A2Z3H5U2"/>
<evidence type="ECO:0000313" key="2">
    <source>
        <dbReference type="Proteomes" id="UP000245802"/>
    </source>
</evidence>
<keyword evidence="2" id="KW-1185">Reference proteome</keyword>
<accession>A0A2Z3H5U2</accession>